<dbReference type="AlphaFoldDB" id="A0A7S0EUA9"/>
<dbReference type="PANTHER" id="PTHR31561">
    <property type="entry name" value="3-KETOACYL-COA SYNTHASE"/>
    <property type="match status" value="1"/>
</dbReference>
<accession>A0A7S0EUA9</accession>
<sequence>MCARFGPNTDQMGAAKKKKAQPVGVGPRAPTPPMAPGTDSEDTAAEWARRRGRQWVTRYVDVIHGFARQMDLTEMLLRVGLATLAVYAVYLALCESCKSEYLELITSLYSALVDFATLTQGETSAAVAFSLIVWLLTVKYMRGSSPIYLIDFKTYRHKNIGGPAENTAGCPVVYERFFEESRAARHPDGSKCFTDRSLEFQEKLTRSSCISEDSLFPEAIFATDKAGYWGKDAEKKALNMQGARDEAEAMMCKAVEDLLKATGTKAEDIGVLVVNCSLFCPTPSLSAMLVNKFKMRDDVLSFNLGGMGCSASVISVDLVRRLLRSSENRNCLALVVSTENITQNWYRGNDRSMLLSNCLFRCGAAAVLLSNRRADKSRARFRLMHTVRTHMGQVEECYKAVYQEEDDDGIRGVRLSRQIMQIAGDALKRNITNLGPLVLPISEQIKFLLNVFARRAVRGKLPLGPLRGAFKAIARVLVVLPGVRGLVGFRAVTPEAEGAPAEAAVALDADAAKKAAAVDPLLKQMPPYVPDFTKAFEFICVHTGGRAVIDAMEANLALPSYYLEPSRLSLYRYGNVSSASIWYELELVTEHGNMCGKERGEEGALPPPGKERRLRKGDRIWQLAFGSGFKCNSAVWKAMRNF</sequence>
<name>A0A7S0EUA9_9EUKA</name>
<evidence type="ECO:0000259" key="2">
    <source>
        <dbReference type="Pfam" id="PF02797"/>
    </source>
</evidence>
<reference evidence="4" key="1">
    <citation type="submission" date="2021-01" db="EMBL/GenBank/DDBJ databases">
        <authorList>
            <person name="Corre E."/>
            <person name="Pelletier E."/>
            <person name="Niang G."/>
            <person name="Scheremetjew M."/>
            <person name="Finn R."/>
            <person name="Kale V."/>
            <person name="Holt S."/>
            <person name="Cochrane G."/>
            <person name="Meng A."/>
            <person name="Brown T."/>
            <person name="Cohen L."/>
        </authorList>
    </citation>
    <scope>NUCLEOTIDE SEQUENCE</scope>
    <source>
        <strain evidence="4">CCMP1374</strain>
    </source>
</reference>
<evidence type="ECO:0008006" key="5">
    <source>
        <dbReference type="Google" id="ProtNLM"/>
    </source>
</evidence>
<dbReference type="SUPFAM" id="SSF53901">
    <property type="entry name" value="Thiolase-like"/>
    <property type="match status" value="2"/>
</dbReference>
<dbReference type="Pfam" id="PF02797">
    <property type="entry name" value="Chal_sti_synt_C"/>
    <property type="match status" value="1"/>
</dbReference>
<dbReference type="CDD" id="cd00831">
    <property type="entry name" value="CHS_like"/>
    <property type="match status" value="1"/>
</dbReference>
<proteinExistence type="predicted"/>
<dbReference type="GO" id="GO:0016747">
    <property type="term" value="F:acyltransferase activity, transferring groups other than amino-acyl groups"/>
    <property type="evidence" value="ECO:0007669"/>
    <property type="project" value="InterPro"/>
</dbReference>
<feature type="region of interest" description="Disordered" evidence="1">
    <location>
        <begin position="1"/>
        <end position="43"/>
    </location>
</feature>
<feature type="domain" description="FAE" evidence="3">
    <location>
        <begin position="145"/>
        <end position="455"/>
    </location>
</feature>
<dbReference type="InterPro" id="IPR012328">
    <property type="entry name" value="Chalcone/stilbene_synt_C"/>
</dbReference>
<feature type="domain" description="Chalcone/stilbene synthase C-terminal" evidence="2">
    <location>
        <begin position="538"/>
        <end position="597"/>
    </location>
</feature>
<evidence type="ECO:0000259" key="3">
    <source>
        <dbReference type="Pfam" id="PF08392"/>
    </source>
</evidence>
<dbReference type="GO" id="GO:0006633">
    <property type="term" value="P:fatty acid biosynthetic process"/>
    <property type="evidence" value="ECO:0007669"/>
    <property type="project" value="InterPro"/>
</dbReference>
<organism evidence="4">
    <name type="scientific">Phaeocystis antarctica</name>
    <dbReference type="NCBI Taxonomy" id="33657"/>
    <lineage>
        <taxon>Eukaryota</taxon>
        <taxon>Haptista</taxon>
        <taxon>Haptophyta</taxon>
        <taxon>Prymnesiophyceae</taxon>
        <taxon>Phaeocystales</taxon>
        <taxon>Phaeocystaceae</taxon>
        <taxon>Phaeocystis</taxon>
    </lineage>
</organism>
<dbReference type="EMBL" id="HBEP01023408">
    <property type="protein sequence ID" value="CAD8495000.1"/>
    <property type="molecule type" value="Transcribed_RNA"/>
</dbReference>
<dbReference type="Pfam" id="PF08392">
    <property type="entry name" value="FAE1_CUT1_RppA"/>
    <property type="match status" value="1"/>
</dbReference>
<dbReference type="GO" id="GO:0016020">
    <property type="term" value="C:membrane"/>
    <property type="evidence" value="ECO:0007669"/>
    <property type="project" value="InterPro"/>
</dbReference>
<gene>
    <name evidence="4" type="ORF">PANT1444_LOCUS13245</name>
</gene>
<dbReference type="InterPro" id="IPR012392">
    <property type="entry name" value="3-ktacl-CoA_syn"/>
</dbReference>
<dbReference type="InterPro" id="IPR013601">
    <property type="entry name" value="FAE1_typ3_polyketide_synth"/>
</dbReference>
<dbReference type="Gene3D" id="3.40.47.10">
    <property type="match status" value="1"/>
</dbReference>
<dbReference type="InterPro" id="IPR016039">
    <property type="entry name" value="Thiolase-like"/>
</dbReference>
<evidence type="ECO:0000256" key="1">
    <source>
        <dbReference type="SAM" id="MobiDB-lite"/>
    </source>
</evidence>
<evidence type="ECO:0000313" key="4">
    <source>
        <dbReference type="EMBL" id="CAD8495000.1"/>
    </source>
</evidence>
<protein>
    <recommendedName>
        <fullName evidence="5">3-ketoacyl-CoA synthase</fullName>
    </recommendedName>
</protein>